<dbReference type="PRINTS" id="PR00080">
    <property type="entry name" value="SDRFAMILY"/>
</dbReference>
<evidence type="ECO:0000256" key="2">
    <source>
        <dbReference type="ARBA" id="ARBA00022857"/>
    </source>
</evidence>
<name>A0ABR2ZH64_9AGAR</name>
<evidence type="ECO:0000313" key="4">
    <source>
        <dbReference type="Proteomes" id="UP001437256"/>
    </source>
</evidence>
<keyword evidence="4" id="KW-1185">Reference proteome</keyword>
<dbReference type="Proteomes" id="UP001437256">
    <property type="component" value="Unassembled WGS sequence"/>
</dbReference>
<dbReference type="PROSITE" id="PS00061">
    <property type="entry name" value="ADH_SHORT"/>
    <property type="match status" value="1"/>
</dbReference>
<dbReference type="PANTHER" id="PTHR42760:SF121">
    <property type="entry name" value="3-OXOACYL-(ACYL-CARRIER-PROTEIN) REDUCTASE"/>
    <property type="match status" value="1"/>
</dbReference>
<gene>
    <name evidence="3" type="ORF">AAF712_012875</name>
</gene>
<dbReference type="InterPro" id="IPR036291">
    <property type="entry name" value="NAD(P)-bd_dom_sf"/>
</dbReference>
<dbReference type="SUPFAM" id="SSF51735">
    <property type="entry name" value="NAD(P)-binding Rossmann-fold domains"/>
    <property type="match status" value="1"/>
</dbReference>
<evidence type="ECO:0000256" key="1">
    <source>
        <dbReference type="ARBA" id="ARBA00006484"/>
    </source>
</evidence>
<comment type="similarity">
    <text evidence="1">Belongs to the short-chain dehydrogenases/reductases (SDR) family.</text>
</comment>
<dbReference type="Gene3D" id="3.40.50.720">
    <property type="entry name" value="NAD(P)-binding Rossmann-like Domain"/>
    <property type="match status" value="1"/>
</dbReference>
<dbReference type="PANTHER" id="PTHR42760">
    <property type="entry name" value="SHORT-CHAIN DEHYDROGENASES/REDUCTASES FAMILY MEMBER"/>
    <property type="match status" value="1"/>
</dbReference>
<protein>
    <recommendedName>
        <fullName evidence="5">NAD(P)-binding protein</fullName>
    </recommendedName>
</protein>
<dbReference type="Pfam" id="PF13561">
    <property type="entry name" value="adh_short_C2"/>
    <property type="match status" value="1"/>
</dbReference>
<accession>A0ABR2ZH64</accession>
<keyword evidence="2" id="KW-0521">NADP</keyword>
<proteinExistence type="inferred from homology"/>
<dbReference type="InterPro" id="IPR020904">
    <property type="entry name" value="Sc_DH/Rdtase_CS"/>
</dbReference>
<evidence type="ECO:0000313" key="3">
    <source>
        <dbReference type="EMBL" id="KAL0060309.1"/>
    </source>
</evidence>
<sequence>MASSITPSAERRTALVTGAARGIGRGIALKLAEDGFNVAINDIQSMADTASSTLEEIKKVTESKGARTSLHLADVTSESQVIEMIEGVVKEHGSLDVMVANAGIVQYSTLVETPMEVADKVLSVNLRGVILCYKYAAKQMIAQGRGGRIIGASSVTGKQGYALQSVYSASKFAVRGLTQATAREVGPHKITVNAYAPGCIETDMLQYVEDLHVEMGNGAHGELKSALSNSSSVKYNGTPSEIASLVGYLASPEAHFITGQTIISDGGTIFD</sequence>
<reference evidence="3 4" key="1">
    <citation type="submission" date="2024-05" db="EMBL/GenBank/DDBJ databases">
        <title>A draft genome resource for the thread blight pathogen Marasmius tenuissimus strain MS-2.</title>
        <authorList>
            <person name="Yulfo-Soto G.E."/>
            <person name="Baruah I.K."/>
            <person name="Amoako-Attah I."/>
            <person name="Bukari Y."/>
            <person name="Meinhardt L.W."/>
            <person name="Bailey B.A."/>
            <person name="Cohen S.P."/>
        </authorList>
    </citation>
    <scope>NUCLEOTIDE SEQUENCE [LARGE SCALE GENOMIC DNA]</scope>
    <source>
        <strain evidence="3 4">MS-2</strain>
    </source>
</reference>
<dbReference type="InterPro" id="IPR002347">
    <property type="entry name" value="SDR_fam"/>
</dbReference>
<organism evidence="3 4">
    <name type="scientific">Marasmius tenuissimus</name>
    <dbReference type="NCBI Taxonomy" id="585030"/>
    <lineage>
        <taxon>Eukaryota</taxon>
        <taxon>Fungi</taxon>
        <taxon>Dikarya</taxon>
        <taxon>Basidiomycota</taxon>
        <taxon>Agaricomycotina</taxon>
        <taxon>Agaricomycetes</taxon>
        <taxon>Agaricomycetidae</taxon>
        <taxon>Agaricales</taxon>
        <taxon>Marasmiineae</taxon>
        <taxon>Marasmiaceae</taxon>
        <taxon>Marasmius</taxon>
    </lineage>
</organism>
<comment type="caution">
    <text evidence="3">The sequence shown here is derived from an EMBL/GenBank/DDBJ whole genome shotgun (WGS) entry which is preliminary data.</text>
</comment>
<dbReference type="PRINTS" id="PR00081">
    <property type="entry name" value="GDHRDH"/>
</dbReference>
<evidence type="ECO:0008006" key="5">
    <source>
        <dbReference type="Google" id="ProtNLM"/>
    </source>
</evidence>
<dbReference type="EMBL" id="JBBXMP010000181">
    <property type="protein sequence ID" value="KAL0060309.1"/>
    <property type="molecule type" value="Genomic_DNA"/>
</dbReference>